<dbReference type="CDD" id="cd02440">
    <property type="entry name" value="AdoMet_MTases"/>
    <property type="match status" value="1"/>
</dbReference>
<dbReference type="GO" id="GO:0032259">
    <property type="term" value="P:methylation"/>
    <property type="evidence" value="ECO:0007669"/>
    <property type="project" value="UniProtKB-KW"/>
</dbReference>
<keyword evidence="6" id="KW-1185">Reference proteome</keyword>
<dbReference type="AlphaFoldDB" id="A0AAE3XM14"/>
<gene>
    <name evidence="5" type="ORF">HNQ88_000385</name>
</gene>
<dbReference type="EMBL" id="JAVDQD010000001">
    <property type="protein sequence ID" value="MDR6237409.1"/>
    <property type="molecule type" value="Genomic_DNA"/>
</dbReference>
<keyword evidence="2" id="KW-0808">Transferase</keyword>
<accession>A0AAE3XM14</accession>
<dbReference type="InterPro" id="IPR013216">
    <property type="entry name" value="Methyltransf_11"/>
</dbReference>
<name>A0AAE3XM14_9BACT</name>
<dbReference type="PANTHER" id="PTHR43464:SF19">
    <property type="entry name" value="UBIQUINONE BIOSYNTHESIS O-METHYLTRANSFERASE, MITOCHONDRIAL"/>
    <property type="match status" value="1"/>
</dbReference>
<evidence type="ECO:0000256" key="1">
    <source>
        <dbReference type="ARBA" id="ARBA00022603"/>
    </source>
</evidence>
<proteinExistence type="predicted"/>
<evidence type="ECO:0000259" key="4">
    <source>
        <dbReference type="Pfam" id="PF08241"/>
    </source>
</evidence>
<feature type="domain" description="Methyltransferase type 11" evidence="4">
    <location>
        <begin position="35"/>
        <end position="136"/>
    </location>
</feature>
<keyword evidence="1 5" id="KW-0489">Methyltransferase</keyword>
<reference evidence="5" key="1">
    <citation type="submission" date="2023-07" db="EMBL/GenBank/DDBJ databases">
        <title>Genomic Encyclopedia of Type Strains, Phase IV (KMG-IV): sequencing the most valuable type-strain genomes for metagenomic binning, comparative biology and taxonomic classification.</title>
        <authorList>
            <person name="Goeker M."/>
        </authorList>
    </citation>
    <scope>NUCLEOTIDE SEQUENCE</scope>
    <source>
        <strain evidence="5">DSM 26174</strain>
    </source>
</reference>
<dbReference type="GO" id="GO:0008757">
    <property type="term" value="F:S-adenosylmethionine-dependent methyltransferase activity"/>
    <property type="evidence" value="ECO:0007669"/>
    <property type="project" value="InterPro"/>
</dbReference>
<evidence type="ECO:0000256" key="2">
    <source>
        <dbReference type="ARBA" id="ARBA00022679"/>
    </source>
</evidence>
<protein>
    <submittedName>
        <fullName evidence="5">SAM-dependent methyltransferase</fullName>
    </submittedName>
</protein>
<dbReference type="SUPFAM" id="SSF53335">
    <property type="entry name" value="S-adenosyl-L-methionine-dependent methyltransferases"/>
    <property type="match status" value="1"/>
</dbReference>
<keyword evidence="3" id="KW-0949">S-adenosyl-L-methionine</keyword>
<sequence>MTLDYHQINRSLGNMDLYLMDQLLKGRFEKEHRILDVGCGEGRNLYYFIQQGYEIYGIDQDRQAIKFLKMLSKTLNSDLDADCFIHGDASDMPYPPRAFDVVICNAVLHFAKDLENFMQMISELERVVKLEGSVFIRMAFDLDGMPELNEEFPFRLNRTLLEKVKKKFDFEEIEPFKTVLIPEMRSMATIILKKMKP</sequence>
<dbReference type="Gene3D" id="3.40.50.150">
    <property type="entry name" value="Vaccinia Virus protein VP39"/>
    <property type="match status" value="1"/>
</dbReference>
<dbReference type="Pfam" id="PF08241">
    <property type="entry name" value="Methyltransf_11"/>
    <property type="match status" value="1"/>
</dbReference>
<dbReference type="Proteomes" id="UP001185092">
    <property type="component" value="Unassembled WGS sequence"/>
</dbReference>
<evidence type="ECO:0000256" key="3">
    <source>
        <dbReference type="ARBA" id="ARBA00022691"/>
    </source>
</evidence>
<evidence type="ECO:0000313" key="6">
    <source>
        <dbReference type="Proteomes" id="UP001185092"/>
    </source>
</evidence>
<organism evidence="5 6">
    <name type="scientific">Aureibacter tunicatorum</name>
    <dbReference type="NCBI Taxonomy" id="866807"/>
    <lineage>
        <taxon>Bacteria</taxon>
        <taxon>Pseudomonadati</taxon>
        <taxon>Bacteroidota</taxon>
        <taxon>Cytophagia</taxon>
        <taxon>Cytophagales</taxon>
        <taxon>Persicobacteraceae</taxon>
        <taxon>Aureibacter</taxon>
    </lineage>
</organism>
<dbReference type="InterPro" id="IPR029063">
    <property type="entry name" value="SAM-dependent_MTases_sf"/>
</dbReference>
<evidence type="ECO:0000313" key="5">
    <source>
        <dbReference type="EMBL" id="MDR6237409.1"/>
    </source>
</evidence>
<dbReference type="RefSeq" id="WP_309936873.1">
    <property type="nucleotide sequence ID" value="NZ_AP025305.1"/>
</dbReference>
<dbReference type="PANTHER" id="PTHR43464">
    <property type="entry name" value="METHYLTRANSFERASE"/>
    <property type="match status" value="1"/>
</dbReference>
<comment type="caution">
    <text evidence="5">The sequence shown here is derived from an EMBL/GenBank/DDBJ whole genome shotgun (WGS) entry which is preliminary data.</text>
</comment>